<keyword evidence="2" id="KW-1133">Transmembrane helix</keyword>
<proteinExistence type="predicted"/>
<gene>
    <name evidence="3" type="primary">PLESTB001340</name>
    <name evidence="3" type="ORF">PLESTB_000842700</name>
</gene>
<feature type="transmembrane region" description="Helical" evidence="2">
    <location>
        <begin position="32"/>
        <end position="53"/>
    </location>
</feature>
<sequence length="1281" mass="132831">MYGVYGPMWLISRLAACHRCTRSLEAPRFRPVPLGLGLCLLGALSGAFVVVALGHCLRTTTFWCTVALATVLGTVLRAAAVLRGERWRRGAGQQQEQQPQEQQKRKANRAAAAERFTERRGRPDRQCPQQQQARSRRLDPLPVAEAEATEEQVRLGSAAARQRREWDSAAESGECAAAAAGGSLSAYAAALRAVQDRGLMSYQAVAACAHAHVRVGGMQPEQLCPGWRAELDRRFAEQGWRILNAAVRRGSTRLSLTLANLHAYQAAAAAGEARVGAVPARRAAGGGEAAVEEFRPAGGDADAIAEALVVAPEELLEELGVRREDLAPGFSFTVQAVVDDRRRLLARHTWQQDGTWLRELLDASGAAADGGSAATAVAAAGGAGSGAPLAAAAGGGSGTSEGRGRGHDDGLGRGVESQGGDHSQEAGPDRCHSGPGRNGGGSGGPRPGAAPLRWTLRAPYVLLGMPEPRGGADQRGSGGGGGGGGCCLGLQRYEAEVSVAVTWDAQAGGSSDACGGSGACPGDEPASGDPWDGRDVLFRVRQLGWPCKAVEYRVSQELVAAQQHSAEPTRGSDPTTSFESGSSFRYDSASAAYCGQLRTWNLTVWDEPSPVMADLPAVALPPRDPASDGGDSGHSGGAGAVPCLADLSAWRGEELLAARMVLLMPHGLADPGDGRGVSGGDADRRCWALQLQELLHVHTPEVAQHILVDTGLLLSGVLAFDHAAQPAPAPAAEAGPLGAAPAPLAAAPAPPAPAQGGGGAAAANVSYSSARRRCGVGLPGARGLAASRRLVLQLDLGTGLTSLVLRHGHCALAEVLWASLERLGFGAEEVLLHGSVGARGGGDLPLLHAAVASGEPRAAALVLSWYASAGLPEPWLQPIRIAGSPAVLTPLVLASAASPSGALLSYILRNHPQALAAWRVAINGASGRSVAVTAGLWAVVLEADLRSAVVPAAAAVAAVGRRVVPRRLRRWRHALWRAIRVSCSGIGARCAPPGDCSSSEYGDGAGARLERAAASSRLQTTRGSLPPPADRKAPMAAAVAAAVGKGCSTLPPGRAMDLHTFVAQRTRTQMVAFQLAIVLYQFLTQLKALVGSFEASCPAAAAAATAAAAAAACPRGSWAWLRLARATGRCVAGRLWWTGLEAALAAAMASPLGERHHTLCCVAAAAMRCLFQGFEGSLLPPAQMSATGPQMLLAHVLFVLVTAYCYQAPCRLNALLRLAEGFAAARMYVRYGVTSQQCLAVVLAMGMESLGWMFGAALRRRARGALRRRQLQQHPHLQQQQ</sequence>
<accession>A0A9W6BMH4</accession>
<organism evidence="3 4">
    <name type="scientific">Pleodorina starrii</name>
    <dbReference type="NCBI Taxonomy" id="330485"/>
    <lineage>
        <taxon>Eukaryota</taxon>
        <taxon>Viridiplantae</taxon>
        <taxon>Chlorophyta</taxon>
        <taxon>core chlorophytes</taxon>
        <taxon>Chlorophyceae</taxon>
        <taxon>CS clade</taxon>
        <taxon>Chlamydomonadales</taxon>
        <taxon>Volvocaceae</taxon>
        <taxon>Pleodorina</taxon>
    </lineage>
</organism>
<name>A0A9W6BMH4_9CHLO</name>
<evidence type="ECO:0000313" key="3">
    <source>
        <dbReference type="EMBL" id="GLC54277.1"/>
    </source>
</evidence>
<feature type="compositionally biased region" description="Low complexity" evidence="1">
    <location>
        <begin position="383"/>
        <end position="392"/>
    </location>
</feature>
<feature type="region of interest" description="Disordered" evidence="1">
    <location>
        <begin position="89"/>
        <end position="154"/>
    </location>
</feature>
<reference evidence="3 4" key="1">
    <citation type="journal article" date="2023" name="Commun. Biol.">
        <title>Reorganization of the ancestral sex-determining regions during the evolution of trioecy in Pleodorina starrii.</title>
        <authorList>
            <person name="Takahashi K."/>
            <person name="Suzuki S."/>
            <person name="Kawai-Toyooka H."/>
            <person name="Yamamoto K."/>
            <person name="Hamaji T."/>
            <person name="Ootsuki R."/>
            <person name="Yamaguchi H."/>
            <person name="Kawachi M."/>
            <person name="Higashiyama T."/>
            <person name="Nozaki H."/>
        </authorList>
    </citation>
    <scope>NUCLEOTIDE SEQUENCE [LARGE SCALE GENOMIC DNA]</scope>
    <source>
        <strain evidence="3 4">NIES-4479</strain>
    </source>
</reference>
<evidence type="ECO:0000256" key="1">
    <source>
        <dbReference type="SAM" id="MobiDB-lite"/>
    </source>
</evidence>
<feature type="region of interest" description="Disordered" evidence="1">
    <location>
        <begin position="383"/>
        <end position="451"/>
    </location>
</feature>
<evidence type="ECO:0000256" key="2">
    <source>
        <dbReference type="SAM" id="Phobius"/>
    </source>
</evidence>
<dbReference type="Proteomes" id="UP001165080">
    <property type="component" value="Unassembled WGS sequence"/>
</dbReference>
<keyword evidence="2" id="KW-0472">Membrane</keyword>
<feature type="region of interest" description="Disordered" evidence="1">
    <location>
        <begin position="618"/>
        <end position="637"/>
    </location>
</feature>
<comment type="caution">
    <text evidence="3">The sequence shown here is derived from an EMBL/GenBank/DDBJ whole genome shotgun (WGS) entry which is preliminary data.</text>
</comment>
<protein>
    <submittedName>
        <fullName evidence="3">Uncharacterized protein</fullName>
    </submittedName>
</protein>
<evidence type="ECO:0000313" key="4">
    <source>
        <dbReference type="Proteomes" id="UP001165080"/>
    </source>
</evidence>
<feature type="transmembrane region" description="Helical" evidence="2">
    <location>
        <begin position="60"/>
        <end position="80"/>
    </location>
</feature>
<feature type="compositionally biased region" description="Gly residues" evidence="1">
    <location>
        <begin position="436"/>
        <end position="446"/>
    </location>
</feature>
<dbReference type="EMBL" id="BRXU01000009">
    <property type="protein sequence ID" value="GLC54277.1"/>
    <property type="molecule type" value="Genomic_DNA"/>
</dbReference>
<keyword evidence="2" id="KW-0812">Transmembrane</keyword>
<feature type="compositionally biased region" description="Basic and acidic residues" evidence="1">
    <location>
        <begin position="402"/>
        <end position="411"/>
    </location>
</feature>
<feature type="compositionally biased region" description="Basic and acidic residues" evidence="1">
    <location>
        <begin position="422"/>
        <end position="432"/>
    </location>
</feature>
<feature type="compositionally biased region" description="Basic and acidic residues" evidence="1">
    <location>
        <begin position="115"/>
        <end position="125"/>
    </location>
</feature>
<keyword evidence="4" id="KW-1185">Reference proteome</keyword>